<dbReference type="EMBL" id="SADE01000001">
    <property type="protein sequence ID" value="RVU38395.1"/>
    <property type="molecule type" value="Genomic_DNA"/>
</dbReference>
<evidence type="ECO:0000256" key="1">
    <source>
        <dbReference type="SAM" id="SignalP"/>
    </source>
</evidence>
<dbReference type="InterPro" id="IPR021457">
    <property type="entry name" value="DUF3108"/>
</dbReference>
<evidence type="ECO:0000313" key="3">
    <source>
        <dbReference type="Proteomes" id="UP000287447"/>
    </source>
</evidence>
<sequence>MPIVEPIREIWSVGAMRSRLLAAAAWLCACAIAAASFVATPASAEDTDPVVMTYEVYFGGLHVLSAEAELDRTDRRYRLVAQGETQGILDFFFSWRGNTESIGKFEAGGPVPARHRNHGYREDRVRKVALAYDGSGDVAAVLVEPPPDLEEVNALPDDAEIGTMDPLSVIAGLSESLTQGAACSGVFQVFDGRRRYDLTVTDKGTQNFEANDYSVFQGEARACGIEYELLGGDRKEKSKYVKTAHDRVVYVGRPLDEAPAIPVRAKIETDYGTVMAHLTSIAAGGKQLALKND</sequence>
<comment type="caution">
    <text evidence="2">The sequence shown here is derived from an EMBL/GenBank/DDBJ whole genome shotgun (WGS) entry which is preliminary data.</text>
</comment>
<feature type="signal peptide" evidence="1">
    <location>
        <begin position="1"/>
        <end position="44"/>
    </location>
</feature>
<protein>
    <submittedName>
        <fullName evidence="2">DUF3108 domain-containing protein</fullName>
    </submittedName>
</protein>
<feature type="chain" id="PRO_5018696067" evidence="1">
    <location>
        <begin position="45"/>
        <end position="293"/>
    </location>
</feature>
<evidence type="ECO:0000313" key="2">
    <source>
        <dbReference type="EMBL" id="RVU38395.1"/>
    </source>
</evidence>
<dbReference type="Pfam" id="PF11306">
    <property type="entry name" value="DUF3108"/>
    <property type="match status" value="1"/>
</dbReference>
<keyword evidence="1" id="KW-0732">Signal</keyword>
<accession>A0A3S2ZAX9</accession>
<dbReference type="AlphaFoldDB" id="A0A3S2ZAX9"/>
<reference evidence="3" key="1">
    <citation type="submission" date="2019-01" db="EMBL/GenBank/DDBJ databases">
        <title>Gri0909 isolated from a small marine red alga.</title>
        <authorList>
            <person name="Kim J."/>
            <person name="Jeong S.E."/>
            <person name="Jeon C.O."/>
        </authorList>
    </citation>
    <scope>NUCLEOTIDE SEQUENCE [LARGE SCALE GENOMIC DNA]</scope>
    <source>
        <strain evidence="3">Gri0909</strain>
    </source>
</reference>
<proteinExistence type="predicted"/>
<name>A0A3S2ZAX9_9PROT</name>
<gene>
    <name evidence="2" type="ORF">EOI86_03675</name>
</gene>
<organism evidence="2 3">
    <name type="scientific">Hwanghaeella grinnelliae</name>
    <dbReference type="NCBI Taxonomy" id="2500179"/>
    <lineage>
        <taxon>Bacteria</taxon>
        <taxon>Pseudomonadati</taxon>
        <taxon>Pseudomonadota</taxon>
        <taxon>Alphaproteobacteria</taxon>
        <taxon>Rhodospirillales</taxon>
        <taxon>Rhodospirillaceae</taxon>
        <taxon>Hwanghaeella</taxon>
    </lineage>
</organism>
<keyword evidence="3" id="KW-1185">Reference proteome</keyword>
<dbReference type="Proteomes" id="UP000287447">
    <property type="component" value="Unassembled WGS sequence"/>
</dbReference>